<proteinExistence type="inferred from homology"/>
<evidence type="ECO:0000256" key="2">
    <source>
        <dbReference type="ARBA" id="ARBA00005642"/>
    </source>
</evidence>
<evidence type="ECO:0000256" key="4">
    <source>
        <dbReference type="ARBA" id="ARBA00023235"/>
    </source>
</evidence>
<dbReference type="GO" id="GO:0160148">
    <property type="term" value="F:tRNA pseudouridine(55) synthase activity"/>
    <property type="evidence" value="ECO:0007669"/>
    <property type="project" value="UniProtKB-EC"/>
</dbReference>
<name>A0A0G1VS10_9BACT</name>
<evidence type="ECO:0000313" key="10">
    <source>
        <dbReference type="Proteomes" id="UP000033965"/>
    </source>
</evidence>
<dbReference type="InterPro" id="IPR032819">
    <property type="entry name" value="TruB_C"/>
</dbReference>
<feature type="compositionally biased region" description="Basic and acidic residues" evidence="6">
    <location>
        <begin position="52"/>
        <end position="62"/>
    </location>
</feature>
<dbReference type="InterPro" id="IPR002501">
    <property type="entry name" value="PsdUridine_synth_N"/>
</dbReference>
<comment type="function">
    <text evidence="5">Responsible for synthesis of pseudouridine from uracil-55 in the psi GC loop of transfer RNAs.</text>
</comment>
<evidence type="ECO:0000313" key="9">
    <source>
        <dbReference type="EMBL" id="KKW09293.1"/>
    </source>
</evidence>
<evidence type="ECO:0000259" key="8">
    <source>
        <dbReference type="Pfam" id="PF16198"/>
    </source>
</evidence>
<dbReference type="Pfam" id="PF16198">
    <property type="entry name" value="TruB_C_2"/>
    <property type="match status" value="1"/>
</dbReference>
<evidence type="ECO:0000259" key="7">
    <source>
        <dbReference type="Pfam" id="PF01509"/>
    </source>
</evidence>
<dbReference type="PANTHER" id="PTHR13767">
    <property type="entry name" value="TRNA-PSEUDOURIDINE SYNTHASE"/>
    <property type="match status" value="1"/>
</dbReference>
<feature type="region of interest" description="Disordered" evidence="6">
    <location>
        <begin position="40"/>
        <end position="68"/>
    </location>
</feature>
<comment type="catalytic activity">
    <reaction evidence="1 5">
        <text>uridine(55) in tRNA = pseudouridine(55) in tRNA</text>
        <dbReference type="Rhea" id="RHEA:42532"/>
        <dbReference type="Rhea" id="RHEA-COMP:10101"/>
        <dbReference type="Rhea" id="RHEA-COMP:10102"/>
        <dbReference type="ChEBI" id="CHEBI:65314"/>
        <dbReference type="ChEBI" id="CHEBI:65315"/>
        <dbReference type="EC" id="5.4.99.25"/>
    </reaction>
</comment>
<evidence type="ECO:0000256" key="1">
    <source>
        <dbReference type="ARBA" id="ARBA00000385"/>
    </source>
</evidence>
<accession>A0A0G1VS10</accession>
<dbReference type="GO" id="GO:1990481">
    <property type="term" value="P:mRNA pseudouridine synthesis"/>
    <property type="evidence" value="ECO:0007669"/>
    <property type="project" value="TreeGrafter"/>
</dbReference>
<sequence>MALPLSFLLINKPAGWTSFDVVGYIRKILQHCHLERNERSLKPNVRDSSPAAHERQNQSDKPKRIKIGHAGTLDPFATGLLIIGIGREATKRLDEFKNLPKTYLATIQLGAVSDTGDPTGKITINNEPLTKPDKNDIKKKLWSFTGRQLQTPPMYSAKSVNGTRLYKLARQGKEIERRPNEIEIFDIKLLEYSWPVLKIEASCGAGTYIRTLAEDIGKKLGTGAYCAELTRTKIGEYHLNQAQTPAMALTRARACATLYSL</sequence>
<organism evidence="9 10">
    <name type="scientific">Candidatus Kaiserbacteria bacterium GW2011_GWA2_49_19</name>
    <dbReference type="NCBI Taxonomy" id="1618669"/>
    <lineage>
        <taxon>Bacteria</taxon>
        <taxon>Candidatus Kaiseribacteriota</taxon>
    </lineage>
</organism>
<dbReference type="InterPro" id="IPR014780">
    <property type="entry name" value="tRNA_psdUridine_synth_TruB"/>
</dbReference>
<feature type="domain" description="Pseudouridine synthase II N-terminal" evidence="7">
    <location>
        <begin position="65"/>
        <end position="209"/>
    </location>
</feature>
<feature type="active site" description="Nucleophile" evidence="5">
    <location>
        <position position="74"/>
    </location>
</feature>
<keyword evidence="4 5" id="KW-0413">Isomerase</keyword>
<keyword evidence="3 5" id="KW-0819">tRNA processing</keyword>
<evidence type="ECO:0000256" key="5">
    <source>
        <dbReference type="HAMAP-Rule" id="MF_01080"/>
    </source>
</evidence>
<comment type="caution">
    <text evidence="9">The sequence shown here is derived from an EMBL/GenBank/DDBJ whole genome shotgun (WGS) entry which is preliminary data.</text>
</comment>
<dbReference type="NCBIfam" id="TIGR00431">
    <property type="entry name" value="TruB"/>
    <property type="match status" value="1"/>
</dbReference>
<dbReference type="Proteomes" id="UP000033965">
    <property type="component" value="Unassembled WGS sequence"/>
</dbReference>
<dbReference type="PATRIC" id="fig|1618669.3.peg.179"/>
<dbReference type="Pfam" id="PF01509">
    <property type="entry name" value="TruB_N"/>
    <property type="match status" value="1"/>
</dbReference>
<dbReference type="GO" id="GO:0031119">
    <property type="term" value="P:tRNA pseudouridine synthesis"/>
    <property type="evidence" value="ECO:0007669"/>
    <property type="project" value="UniProtKB-UniRule"/>
</dbReference>
<dbReference type="AlphaFoldDB" id="A0A0G1VS10"/>
<dbReference type="EC" id="5.4.99.25" evidence="5"/>
<dbReference type="Gene3D" id="3.30.2350.10">
    <property type="entry name" value="Pseudouridine synthase"/>
    <property type="match status" value="1"/>
</dbReference>
<evidence type="ECO:0000256" key="3">
    <source>
        <dbReference type="ARBA" id="ARBA00022694"/>
    </source>
</evidence>
<dbReference type="PANTHER" id="PTHR13767:SF2">
    <property type="entry name" value="PSEUDOURIDYLATE SYNTHASE TRUB1"/>
    <property type="match status" value="1"/>
</dbReference>
<gene>
    <name evidence="5" type="primary">truB</name>
    <name evidence="9" type="ORF">UY44_C0004G0008</name>
</gene>
<dbReference type="InterPro" id="IPR020103">
    <property type="entry name" value="PsdUridine_synth_cat_dom_sf"/>
</dbReference>
<dbReference type="CDD" id="cd02573">
    <property type="entry name" value="PseudoU_synth_EcTruB"/>
    <property type="match status" value="1"/>
</dbReference>
<dbReference type="HAMAP" id="MF_01080">
    <property type="entry name" value="TruB_bact"/>
    <property type="match status" value="1"/>
</dbReference>
<feature type="domain" description="tRNA pseudouridylate synthase B C-terminal" evidence="8">
    <location>
        <begin position="210"/>
        <end position="242"/>
    </location>
</feature>
<comment type="similarity">
    <text evidence="2 5">Belongs to the pseudouridine synthase TruB family. Type 1 subfamily.</text>
</comment>
<reference evidence="9 10" key="1">
    <citation type="journal article" date="2015" name="Nature">
        <title>rRNA introns, odd ribosomes, and small enigmatic genomes across a large radiation of phyla.</title>
        <authorList>
            <person name="Brown C.T."/>
            <person name="Hug L.A."/>
            <person name="Thomas B.C."/>
            <person name="Sharon I."/>
            <person name="Castelle C.J."/>
            <person name="Singh A."/>
            <person name="Wilkins M.J."/>
            <person name="Williams K.H."/>
            <person name="Banfield J.F."/>
        </authorList>
    </citation>
    <scope>NUCLEOTIDE SEQUENCE [LARGE SCALE GENOMIC DNA]</scope>
</reference>
<protein>
    <recommendedName>
        <fullName evidence="5">tRNA pseudouridine synthase B</fullName>
        <ecNumber evidence="5">5.4.99.25</ecNumber>
    </recommendedName>
    <alternativeName>
        <fullName evidence="5">tRNA pseudouridine(55) synthase</fullName>
        <shortName evidence="5">Psi55 synthase</shortName>
    </alternativeName>
    <alternativeName>
        <fullName evidence="5">tRNA pseudouridylate synthase</fullName>
    </alternativeName>
    <alternativeName>
        <fullName evidence="5">tRNA-uridine isomerase</fullName>
    </alternativeName>
</protein>
<dbReference type="SUPFAM" id="SSF55120">
    <property type="entry name" value="Pseudouridine synthase"/>
    <property type="match status" value="1"/>
</dbReference>
<dbReference type="EMBL" id="LCPZ01000004">
    <property type="protein sequence ID" value="KKW09293.1"/>
    <property type="molecule type" value="Genomic_DNA"/>
</dbReference>
<dbReference type="GO" id="GO:0003723">
    <property type="term" value="F:RNA binding"/>
    <property type="evidence" value="ECO:0007669"/>
    <property type="project" value="InterPro"/>
</dbReference>
<evidence type="ECO:0000256" key="6">
    <source>
        <dbReference type="SAM" id="MobiDB-lite"/>
    </source>
</evidence>